<dbReference type="Proteomes" id="UP000095621">
    <property type="component" value="Unassembled WGS sequence"/>
</dbReference>
<keyword evidence="1" id="KW-0472">Membrane</keyword>
<dbReference type="EMBL" id="CZBU01000001">
    <property type="protein sequence ID" value="CUQ75447.1"/>
    <property type="molecule type" value="Genomic_DNA"/>
</dbReference>
<organism evidence="3 5">
    <name type="scientific">Lachnospira eligens</name>
    <dbReference type="NCBI Taxonomy" id="39485"/>
    <lineage>
        <taxon>Bacteria</taxon>
        <taxon>Bacillati</taxon>
        <taxon>Bacillota</taxon>
        <taxon>Clostridia</taxon>
        <taxon>Lachnospirales</taxon>
        <taxon>Lachnospiraceae</taxon>
        <taxon>Lachnospira</taxon>
    </lineage>
</organism>
<evidence type="ECO:0000256" key="1">
    <source>
        <dbReference type="SAM" id="Phobius"/>
    </source>
</evidence>
<accession>A0A174ZSU5</accession>
<name>A0A174ZSU5_9FIRM</name>
<evidence type="ECO:0000313" key="4">
    <source>
        <dbReference type="Proteomes" id="UP000095621"/>
    </source>
</evidence>
<feature type="transmembrane region" description="Helical" evidence="1">
    <location>
        <begin position="6"/>
        <end position="36"/>
    </location>
</feature>
<proteinExistence type="predicted"/>
<evidence type="ECO:0000313" key="2">
    <source>
        <dbReference type="EMBL" id="CUQ75447.1"/>
    </source>
</evidence>
<dbReference type="Proteomes" id="UP000095780">
    <property type="component" value="Unassembled WGS sequence"/>
</dbReference>
<sequence>MNILMIIGIILGGGVSVASTVGITVGIFGTIVYKFYRKLRFGISMFD</sequence>
<reference evidence="4 5" key="1">
    <citation type="submission" date="2015-09" db="EMBL/GenBank/DDBJ databases">
        <authorList>
            <consortium name="Pathogen Informatics"/>
        </authorList>
    </citation>
    <scope>NUCLEOTIDE SEQUENCE [LARGE SCALE GENOMIC DNA]</scope>
    <source>
        <strain evidence="2 4">2789STDY5834875</strain>
        <strain evidence="3 5">2789STDY5834878</strain>
    </source>
</reference>
<keyword evidence="1" id="KW-1133">Transmembrane helix</keyword>
<dbReference type="RefSeq" id="WP_022097890.1">
    <property type="nucleotide sequence ID" value="NZ_CABIXW010000008.1"/>
</dbReference>
<evidence type="ECO:0000313" key="3">
    <source>
        <dbReference type="EMBL" id="CUQ90314.1"/>
    </source>
</evidence>
<dbReference type="GeneID" id="44154989"/>
<keyword evidence="1" id="KW-0812">Transmembrane</keyword>
<protein>
    <submittedName>
        <fullName evidence="3">Uncharacterized protein</fullName>
    </submittedName>
</protein>
<dbReference type="EMBL" id="CZBV01000008">
    <property type="protein sequence ID" value="CUQ90314.1"/>
    <property type="molecule type" value="Genomic_DNA"/>
</dbReference>
<dbReference type="AlphaFoldDB" id="A0A174ZSU5"/>
<gene>
    <name evidence="2" type="ORF">ERS852490_00519</name>
    <name evidence="3" type="ORF">ERS852492_02649</name>
</gene>
<evidence type="ECO:0000313" key="5">
    <source>
        <dbReference type="Proteomes" id="UP000095780"/>
    </source>
</evidence>